<organism evidence="13">
    <name type="scientific">Enterobius vermicularis</name>
    <name type="common">Human pinworm</name>
    <dbReference type="NCBI Taxonomy" id="51028"/>
    <lineage>
        <taxon>Eukaryota</taxon>
        <taxon>Metazoa</taxon>
        <taxon>Ecdysozoa</taxon>
        <taxon>Nematoda</taxon>
        <taxon>Chromadorea</taxon>
        <taxon>Rhabditida</taxon>
        <taxon>Spirurina</taxon>
        <taxon>Oxyuridomorpha</taxon>
        <taxon>Oxyuroidea</taxon>
        <taxon>Oxyuridae</taxon>
        <taxon>Enterobius</taxon>
    </lineage>
</organism>
<keyword evidence="6" id="KW-0862">Zinc</keyword>
<keyword evidence="12" id="KW-1185">Reference proteome</keyword>
<dbReference type="EMBL" id="UXUI01009764">
    <property type="protein sequence ID" value="VDD94281.1"/>
    <property type="molecule type" value="Genomic_DNA"/>
</dbReference>
<comment type="function">
    <text evidence="8">E1-like enzyme which activates ufm-1. Required for interaction between ufm-1 and ufc-1.</text>
</comment>
<evidence type="ECO:0000256" key="6">
    <source>
        <dbReference type="ARBA" id="ARBA00022833"/>
    </source>
</evidence>
<dbReference type="STRING" id="51028.A0A0N4VFU3"/>
<feature type="domain" description="THIF-type NAD/FAD binding fold" evidence="10">
    <location>
        <begin position="59"/>
        <end position="308"/>
    </location>
</feature>
<evidence type="ECO:0000256" key="2">
    <source>
        <dbReference type="ARBA" id="ARBA00016279"/>
    </source>
</evidence>
<dbReference type="PANTHER" id="PTHR10953">
    <property type="entry name" value="UBIQUITIN-ACTIVATING ENZYME E1"/>
    <property type="match status" value="1"/>
</dbReference>
<evidence type="ECO:0000256" key="5">
    <source>
        <dbReference type="ARBA" id="ARBA00022786"/>
    </source>
</evidence>
<dbReference type="AlphaFoldDB" id="A0A0N4VFU3"/>
<dbReference type="InterPro" id="IPR000594">
    <property type="entry name" value="ThiF_NAD_FAD-bd"/>
</dbReference>
<evidence type="ECO:0000256" key="3">
    <source>
        <dbReference type="ARBA" id="ARBA00022723"/>
    </source>
</evidence>
<dbReference type="GO" id="GO:0071566">
    <property type="term" value="F:UFM1 activating enzyme activity"/>
    <property type="evidence" value="ECO:0007669"/>
    <property type="project" value="TreeGrafter"/>
</dbReference>
<dbReference type="Gene3D" id="3.40.50.720">
    <property type="entry name" value="NAD(P)-binding Rossmann-like Domain"/>
    <property type="match status" value="1"/>
</dbReference>
<sequence length="411" mass="45770">MDFRKTNRKLDELCDKLNSLVNEVRSNKTDAAQAATSRSVPKREKIAEMSDEVVDSNPYSRLMALKRMQIVKDYENIRKKTVLIVGIGGVGSVAAEMLTRCGVGKLLLFDYDKVELANMNRLFYQPSQSGLSKVEAACNTLKVINPDVEIDTYSMNITTVDNYKIFTEKIRNGSLNGGKVDLVLSCVDNFEARMTINTACNEENQIWMESGVSENAVSGHIQYIEPGRTACFACTPPLVVASNIDERTLKREGVCAASLPTTMAVIAGFLVQNALKFLLNFGEVSSYVGYNALCDFFPRHDLLPNPHCDDLFCKQRQKEYQAITQLFERKVKEAPKVTQLEQDSVVHDDNSWGIELVEESSKDLAAKEKVEVKEGLVFAYEPKDVDQGVKNETAKATEADLASLMSQLKSL</sequence>
<dbReference type="FunFam" id="3.40.50.720:FF:000066">
    <property type="entry name" value="Putative ubiquitin-like modifier-activating enzyme 5"/>
    <property type="match status" value="1"/>
</dbReference>
<dbReference type="OrthoDB" id="206053at2759"/>
<evidence type="ECO:0000256" key="4">
    <source>
        <dbReference type="ARBA" id="ARBA00022741"/>
    </source>
</evidence>
<dbReference type="Proteomes" id="UP000274131">
    <property type="component" value="Unassembled WGS sequence"/>
</dbReference>
<evidence type="ECO:0000256" key="9">
    <source>
        <dbReference type="ARBA" id="ARBA00063988"/>
    </source>
</evidence>
<evidence type="ECO:0000313" key="11">
    <source>
        <dbReference type="EMBL" id="VDD94281.1"/>
    </source>
</evidence>
<gene>
    <name evidence="11" type="ORF">EVEC_LOCUS9032</name>
</gene>
<reference evidence="13" key="1">
    <citation type="submission" date="2017-02" db="UniProtKB">
        <authorList>
            <consortium name="WormBaseParasite"/>
        </authorList>
    </citation>
    <scope>IDENTIFICATION</scope>
</reference>
<accession>A0A0N4VFU3</accession>
<name>A0A0N4VFU3_ENTVE</name>
<dbReference type="GO" id="GO:0046872">
    <property type="term" value="F:metal ion binding"/>
    <property type="evidence" value="ECO:0007669"/>
    <property type="project" value="UniProtKB-KW"/>
</dbReference>
<reference evidence="11 12" key="2">
    <citation type="submission" date="2018-10" db="EMBL/GenBank/DDBJ databases">
        <authorList>
            <consortium name="Pathogen Informatics"/>
        </authorList>
    </citation>
    <scope>NUCLEOTIDE SEQUENCE [LARGE SCALE GENOMIC DNA]</scope>
</reference>
<evidence type="ECO:0000313" key="13">
    <source>
        <dbReference type="WBParaSite" id="EVEC_0000962201-mRNA-1"/>
    </source>
</evidence>
<dbReference type="PANTHER" id="PTHR10953:SF9">
    <property type="entry name" value="UBIQUITIN-LIKE MODIFIER-ACTIVATING ENZYME 5"/>
    <property type="match status" value="1"/>
</dbReference>
<evidence type="ECO:0000256" key="1">
    <source>
        <dbReference type="ARBA" id="ARBA00005339"/>
    </source>
</evidence>
<dbReference type="WBParaSite" id="EVEC_0000962201-mRNA-1">
    <property type="protein sequence ID" value="EVEC_0000962201-mRNA-1"/>
    <property type="gene ID" value="EVEC_0000962201"/>
</dbReference>
<proteinExistence type="inferred from homology"/>
<dbReference type="GO" id="GO:0071569">
    <property type="term" value="P:protein ufmylation"/>
    <property type="evidence" value="ECO:0007669"/>
    <property type="project" value="TreeGrafter"/>
</dbReference>
<keyword evidence="7" id="KW-0067">ATP-binding</keyword>
<dbReference type="SUPFAM" id="SSF69572">
    <property type="entry name" value="Activating enzymes of the ubiquitin-like proteins"/>
    <property type="match status" value="1"/>
</dbReference>
<dbReference type="GO" id="GO:0005524">
    <property type="term" value="F:ATP binding"/>
    <property type="evidence" value="ECO:0007669"/>
    <property type="project" value="UniProtKB-KW"/>
</dbReference>
<dbReference type="InterPro" id="IPR045886">
    <property type="entry name" value="ThiF/MoeB/HesA"/>
</dbReference>
<dbReference type="Pfam" id="PF00899">
    <property type="entry name" value="ThiF"/>
    <property type="match status" value="1"/>
</dbReference>
<keyword evidence="4" id="KW-0547">Nucleotide-binding</keyword>
<protein>
    <recommendedName>
        <fullName evidence="2">Ubiquitin-like modifier-activating enzyme 5</fullName>
    </recommendedName>
</protein>
<evidence type="ECO:0000256" key="8">
    <source>
        <dbReference type="ARBA" id="ARBA00055657"/>
    </source>
</evidence>
<evidence type="ECO:0000313" key="12">
    <source>
        <dbReference type="Proteomes" id="UP000274131"/>
    </source>
</evidence>
<dbReference type="InterPro" id="IPR035985">
    <property type="entry name" value="Ubiquitin-activating_enz"/>
</dbReference>
<evidence type="ECO:0000256" key="7">
    <source>
        <dbReference type="ARBA" id="ARBA00022840"/>
    </source>
</evidence>
<comment type="subunit">
    <text evidence="9">Interacts with ufc-1.</text>
</comment>
<dbReference type="GO" id="GO:0005829">
    <property type="term" value="C:cytosol"/>
    <property type="evidence" value="ECO:0007669"/>
    <property type="project" value="TreeGrafter"/>
</dbReference>
<dbReference type="CDD" id="cd00757">
    <property type="entry name" value="ThiF_MoeB_HesA_family"/>
    <property type="match status" value="1"/>
</dbReference>
<keyword evidence="3" id="KW-0479">Metal-binding</keyword>
<evidence type="ECO:0000259" key="10">
    <source>
        <dbReference type="Pfam" id="PF00899"/>
    </source>
</evidence>
<comment type="similarity">
    <text evidence="1">Belongs to the ubiquitin-activating E1 family. UBA5 subfamily.</text>
</comment>
<keyword evidence="5" id="KW-0833">Ubl conjugation pathway</keyword>